<protein>
    <submittedName>
        <fullName evidence="2">Xylobiose transport system substrate-binding protein</fullName>
    </submittedName>
</protein>
<dbReference type="Gene3D" id="3.40.190.10">
    <property type="entry name" value="Periplasmic binding protein-like II"/>
    <property type="match status" value="2"/>
</dbReference>
<dbReference type="InterPro" id="IPR050490">
    <property type="entry name" value="Bact_solute-bd_prot1"/>
</dbReference>
<reference evidence="2 3" key="1">
    <citation type="submission" date="2023-07" db="EMBL/GenBank/DDBJ databases">
        <title>Sequencing the genomes of 1000 actinobacteria strains.</title>
        <authorList>
            <person name="Klenk H.-P."/>
        </authorList>
    </citation>
    <scope>NUCLEOTIDE SEQUENCE [LARGE SCALE GENOMIC DNA]</scope>
    <source>
        <strain evidence="2 3">DSM 43749</strain>
    </source>
</reference>
<dbReference type="SUPFAM" id="SSF53850">
    <property type="entry name" value="Periplasmic binding protein-like II"/>
    <property type="match status" value="1"/>
</dbReference>
<proteinExistence type="predicted"/>
<organism evidence="2 3">
    <name type="scientific">Saccharothrix longispora</name>
    <dbReference type="NCBI Taxonomy" id="33920"/>
    <lineage>
        <taxon>Bacteria</taxon>
        <taxon>Bacillati</taxon>
        <taxon>Actinomycetota</taxon>
        <taxon>Actinomycetes</taxon>
        <taxon>Pseudonocardiales</taxon>
        <taxon>Pseudonocardiaceae</taxon>
        <taxon>Saccharothrix</taxon>
    </lineage>
</organism>
<accession>A0ABU1PND1</accession>
<sequence>MSRRSWMRPLIAMGLVAVAAVSTACGSSGPADPANGLKVWALEDPVLNKIEQKSIDSFKAGGGNASLETFGNDPYKQRLRVAIGSPQAPDLFFNWGGGNLKEYVDAGKVADLTAVLDENAAVRDKFIPSVLDGAKLDGKTYGVPMRGMQPVMLFYNKDVFAAAGAQPPTTWDDLLTLVDTFKAQGVTPIALAGSQAWTELMWAEYVLDRVAGPEVFKNIRDNGPAGWKDPAVVESMTKLKDLIDRGAFGSNFASVGYDAGGASTILAQGKAAMHLMGSWEYTNQLDQSPDFVKQNKLGWVAFPSVTGGKGDAGNLVGNVSNFYSATSDSKNLDGAKKFLTTTLTEDSYIQALVEAGDVPPVVGAEEMLKKSPNPDYATFIYELVLDSKNFQLSWDQDLPADDATFMLTQLQEFFLGKVSPQQFVDAVAAR</sequence>
<keyword evidence="1" id="KW-0732">Signal</keyword>
<feature type="chain" id="PRO_5046274132" evidence="1">
    <location>
        <begin position="20"/>
        <end position="430"/>
    </location>
</feature>
<dbReference type="Proteomes" id="UP001268819">
    <property type="component" value="Unassembled WGS sequence"/>
</dbReference>
<dbReference type="EMBL" id="JAVDSG010000001">
    <property type="protein sequence ID" value="MDR6592175.1"/>
    <property type="molecule type" value="Genomic_DNA"/>
</dbReference>
<evidence type="ECO:0000313" key="2">
    <source>
        <dbReference type="EMBL" id="MDR6592175.1"/>
    </source>
</evidence>
<keyword evidence="3" id="KW-1185">Reference proteome</keyword>
<dbReference type="PROSITE" id="PS51257">
    <property type="entry name" value="PROKAR_LIPOPROTEIN"/>
    <property type="match status" value="1"/>
</dbReference>
<gene>
    <name evidence="2" type="ORF">J2S66_000559</name>
</gene>
<comment type="caution">
    <text evidence="2">The sequence shown here is derived from an EMBL/GenBank/DDBJ whole genome shotgun (WGS) entry which is preliminary data.</text>
</comment>
<dbReference type="PANTHER" id="PTHR43649">
    <property type="entry name" value="ARABINOSE-BINDING PROTEIN-RELATED"/>
    <property type="match status" value="1"/>
</dbReference>
<dbReference type="PANTHER" id="PTHR43649:SF14">
    <property type="entry name" value="BLR3389 PROTEIN"/>
    <property type="match status" value="1"/>
</dbReference>
<name>A0ABU1PND1_9PSEU</name>
<evidence type="ECO:0000256" key="1">
    <source>
        <dbReference type="SAM" id="SignalP"/>
    </source>
</evidence>
<dbReference type="RefSeq" id="WP_310303414.1">
    <property type="nucleotide sequence ID" value="NZ_BAAAXB010000001.1"/>
</dbReference>
<evidence type="ECO:0000313" key="3">
    <source>
        <dbReference type="Proteomes" id="UP001268819"/>
    </source>
</evidence>
<feature type="signal peptide" evidence="1">
    <location>
        <begin position="1"/>
        <end position="19"/>
    </location>
</feature>
<dbReference type="Pfam" id="PF01547">
    <property type="entry name" value="SBP_bac_1"/>
    <property type="match status" value="1"/>
</dbReference>
<dbReference type="InterPro" id="IPR006059">
    <property type="entry name" value="SBP"/>
</dbReference>